<comment type="subcellular location">
    <subcellularLocation>
        <location evidence="1">Cell membrane</location>
        <topology evidence="1">Multi-pass membrane protein</topology>
    </subcellularLocation>
</comment>
<comment type="caution">
    <text evidence="9">The sequence shown here is derived from an EMBL/GenBank/DDBJ whole genome shotgun (WGS) entry which is preliminary data.</text>
</comment>
<comment type="similarity">
    <text evidence="2">Belongs to the ABC-4 integral membrane protein family. LolC/E subfamily.</text>
</comment>
<feature type="transmembrane region" description="Helical" evidence="7">
    <location>
        <begin position="324"/>
        <end position="344"/>
    </location>
</feature>
<evidence type="ECO:0000256" key="5">
    <source>
        <dbReference type="ARBA" id="ARBA00022989"/>
    </source>
</evidence>
<evidence type="ECO:0000256" key="6">
    <source>
        <dbReference type="ARBA" id="ARBA00023136"/>
    </source>
</evidence>
<dbReference type="Proteomes" id="UP000575898">
    <property type="component" value="Unassembled WGS sequence"/>
</dbReference>
<evidence type="ECO:0000256" key="4">
    <source>
        <dbReference type="ARBA" id="ARBA00022692"/>
    </source>
</evidence>
<feature type="transmembrane region" description="Helical" evidence="7">
    <location>
        <begin position="265"/>
        <end position="287"/>
    </location>
</feature>
<feature type="domain" description="ABC3 transporter permease C-terminal" evidence="8">
    <location>
        <begin position="273"/>
        <end position="397"/>
    </location>
</feature>
<evidence type="ECO:0000256" key="7">
    <source>
        <dbReference type="SAM" id="Phobius"/>
    </source>
</evidence>
<keyword evidence="10" id="KW-1185">Reference proteome</keyword>
<keyword evidence="6 7" id="KW-0472">Membrane</keyword>
<evidence type="ECO:0000313" key="10">
    <source>
        <dbReference type="Proteomes" id="UP000575898"/>
    </source>
</evidence>
<feature type="transmembrane region" description="Helical" evidence="7">
    <location>
        <begin position="21"/>
        <end position="42"/>
    </location>
</feature>
<reference evidence="9 10" key="1">
    <citation type="submission" date="2020-08" db="EMBL/GenBank/DDBJ databases">
        <title>Genomic Encyclopedia of Type Strains, Phase IV (KMG-IV): sequencing the most valuable type-strain genomes for metagenomic binning, comparative biology and taxonomic classification.</title>
        <authorList>
            <person name="Goeker M."/>
        </authorList>
    </citation>
    <scope>NUCLEOTIDE SEQUENCE [LARGE SCALE GENOMIC DNA]</scope>
    <source>
        <strain evidence="9 10">DSM 27165</strain>
    </source>
</reference>
<dbReference type="RefSeq" id="WP_184035129.1">
    <property type="nucleotide sequence ID" value="NZ_JACHHY010000003.1"/>
</dbReference>
<protein>
    <submittedName>
        <fullName evidence="9">Putative ABC transport system permease protein</fullName>
    </submittedName>
</protein>
<dbReference type="Pfam" id="PF02687">
    <property type="entry name" value="FtsX"/>
    <property type="match status" value="1"/>
</dbReference>
<organism evidence="9 10">
    <name type="scientific">Chitinivorax tropicus</name>
    <dbReference type="NCBI Taxonomy" id="714531"/>
    <lineage>
        <taxon>Bacteria</taxon>
        <taxon>Pseudomonadati</taxon>
        <taxon>Pseudomonadota</taxon>
        <taxon>Betaproteobacteria</taxon>
        <taxon>Chitinivorax</taxon>
    </lineage>
</organism>
<dbReference type="InterPro" id="IPR003838">
    <property type="entry name" value="ABC3_permease_C"/>
</dbReference>
<dbReference type="GO" id="GO:0098797">
    <property type="term" value="C:plasma membrane protein complex"/>
    <property type="evidence" value="ECO:0007669"/>
    <property type="project" value="TreeGrafter"/>
</dbReference>
<dbReference type="EMBL" id="JACHHY010000003">
    <property type="protein sequence ID" value="MBB5017403.1"/>
    <property type="molecule type" value="Genomic_DNA"/>
</dbReference>
<accession>A0A840MMH3</accession>
<keyword evidence="3" id="KW-1003">Cell membrane</keyword>
<dbReference type="PANTHER" id="PTHR30489:SF0">
    <property type="entry name" value="LIPOPROTEIN-RELEASING SYSTEM TRANSMEMBRANE PROTEIN LOLE"/>
    <property type="match status" value="1"/>
</dbReference>
<keyword evidence="5 7" id="KW-1133">Transmembrane helix</keyword>
<dbReference type="InterPro" id="IPR051447">
    <property type="entry name" value="Lipoprotein-release_system"/>
</dbReference>
<evidence type="ECO:0000313" key="9">
    <source>
        <dbReference type="EMBL" id="MBB5017403.1"/>
    </source>
</evidence>
<sequence>MMRQPISLATRNLWKQKRRSFVTLLAIAIGFTAINLFAGYIANVYRGIQLNAIHHEGLGHLTIARAGFFEAGGMNPKKYLLDQPTLQKILHASRTEPGVLLATPRLAVSGLASNGKVSTIFIGMGEVPADRELIHHGPGQTVTPQANTGTVAEGLATNLEIKAGDSLTLLAATVDGQTNALDLTADRIVNTGIVETNDKLLQLSLDFTRQLLDTDGADRVTLLLANTADTARIQAALAARFQAQGLSLEIKTWQDLSNSYKPVKAMFDTIFLFISLIVLVIVLMSIINTMSATVMERVREIGTLRAIGMDRAGIRRLFSIEGSMLGILGCLVGAMVTTGLTLAINHAHLTYVPPGYVQPVPFTVMLLPNTQLAAGLVLALIAMIAAFFPAMKAARLEIVDALGHI</sequence>
<dbReference type="GO" id="GO:0044874">
    <property type="term" value="P:lipoprotein localization to outer membrane"/>
    <property type="evidence" value="ECO:0007669"/>
    <property type="project" value="TreeGrafter"/>
</dbReference>
<feature type="transmembrane region" description="Helical" evidence="7">
    <location>
        <begin position="364"/>
        <end position="388"/>
    </location>
</feature>
<evidence type="ECO:0000259" key="8">
    <source>
        <dbReference type="Pfam" id="PF02687"/>
    </source>
</evidence>
<evidence type="ECO:0000256" key="2">
    <source>
        <dbReference type="ARBA" id="ARBA00005236"/>
    </source>
</evidence>
<dbReference type="PANTHER" id="PTHR30489">
    <property type="entry name" value="LIPOPROTEIN-RELEASING SYSTEM TRANSMEMBRANE PROTEIN LOLE"/>
    <property type="match status" value="1"/>
</dbReference>
<evidence type="ECO:0000256" key="3">
    <source>
        <dbReference type="ARBA" id="ARBA00022475"/>
    </source>
</evidence>
<name>A0A840MMH3_9PROT</name>
<gene>
    <name evidence="9" type="ORF">HNQ59_000667</name>
</gene>
<proteinExistence type="inferred from homology"/>
<keyword evidence="4 7" id="KW-0812">Transmembrane</keyword>
<evidence type="ECO:0000256" key="1">
    <source>
        <dbReference type="ARBA" id="ARBA00004651"/>
    </source>
</evidence>
<dbReference type="AlphaFoldDB" id="A0A840MMH3"/>